<keyword evidence="3" id="KW-1185">Reference proteome</keyword>
<gene>
    <name evidence="2" type="ORF">TSUD_407710</name>
</gene>
<dbReference type="EMBL" id="DF974596">
    <property type="protein sequence ID" value="GAU49612.1"/>
    <property type="molecule type" value="Genomic_DNA"/>
</dbReference>
<dbReference type="Proteomes" id="UP000242715">
    <property type="component" value="Unassembled WGS sequence"/>
</dbReference>
<evidence type="ECO:0000256" key="1">
    <source>
        <dbReference type="SAM" id="MobiDB-lite"/>
    </source>
</evidence>
<dbReference type="OrthoDB" id="1458803at2759"/>
<accession>A0A2Z6PHC9</accession>
<name>A0A2Z6PHC9_TRISU</name>
<proteinExistence type="predicted"/>
<sequence length="339" mass="37761">MHVKFDDKQPDSTSELVEKLADTHLLEDGDSDEEILPEPTLNHEESEAEASTNPPQVSEVDNPRMTKAPLPFYNTVLCSMSVWGSPYLRRFPSKHNNNLNSQLPFTHNISRAGVRFDDLTVNEGATAILWEQRYPRDEDDDSAADFDSSIEEDEDLSHDVAMDISASEAQSSSPTIDGFTIKIGEIACLLIPSNCNIESAFAASEDNEKSKNLDSEIVISKAIKGLNESKSEFGVSAEINYAIMLCIVLILDSILLFPFDPGGVIEFFSISMFCVAITVEELEVVVDLKINVNVEEILLESEIVMLEEEVPEIRNFIDLNLPAVAASIDEERNELQYFF</sequence>
<protein>
    <submittedName>
        <fullName evidence="2">Uncharacterized protein</fullName>
    </submittedName>
</protein>
<dbReference type="AlphaFoldDB" id="A0A2Z6PHC9"/>
<organism evidence="2 3">
    <name type="scientific">Trifolium subterraneum</name>
    <name type="common">Subterranean clover</name>
    <dbReference type="NCBI Taxonomy" id="3900"/>
    <lineage>
        <taxon>Eukaryota</taxon>
        <taxon>Viridiplantae</taxon>
        <taxon>Streptophyta</taxon>
        <taxon>Embryophyta</taxon>
        <taxon>Tracheophyta</taxon>
        <taxon>Spermatophyta</taxon>
        <taxon>Magnoliopsida</taxon>
        <taxon>eudicotyledons</taxon>
        <taxon>Gunneridae</taxon>
        <taxon>Pentapetalae</taxon>
        <taxon>rosids</taxon>
        <taxon>fabids</taxon>
        <taxon>Fabales</taxon>
        <taxon>Fabaceae</taxon>
        <taxon>Papilionoideae</taxon>
        <taxon>50 kb inversion clade</taxon>
        <taxon>NPAAA clade</taxon>
        <taxon>Hologalegina</taxon>
        <taxon>IRL clade</taxon>
        <taxon>Trifolieae</taxon>
        <taxon>Trifolium</taxon>
    </lineage>
</organism>
<reference evidence="3" key="1">
    <citation type="journal article" date="2017" name="Front. Plant Sci.">
        <title>Climate Clever Clovers: New Paradigm to Reduce the Environmental Footprint of Ruminants by Breeding Low Methanogenic Forages Utilizing Haplotype Variation.</title>
        <authorList>
            <person name="Kaur P."/>
            <person name="Appels R."/>
            <person name="Bayer P.E."/>
            <person name="Keeble-Gagnere G."/>
            <person name="Wang J."/>
            <person name="Hirakawa H."/>
            <person name="Shirasawa K."/>
            <person name="Vercoe P."/>
            <person name="Stefanova K."/>
            <person name="Durmic Z."/>
            <person name="Nichols P."/>
            <person name="Revell C."/>
            <person name="Isobe S.N."/>
            <person name="Edwards D."/>
            <person name="Erskine W."/>
        </authorList>
    </citation>
    <scope>NUCLEOTIDE SEQUENCE [LARGE SCALE GENOMIC DNA]</scope>
    <source>
        <strain evidence="3">cv. Daliak</strain>
    </source>
</reference>
<feature type="region of interest" description="Disordered" evidence="1">
    <location>
        <begin position="24"/>
        <end position="63"/>
    </location>
</feature>
<evidence type="ECO:0000313" key="3">
    <source>
        <dbReference type="Proteomes" id="UP000242715"/>
    </source>
</evidence>
<evidence type="ECO:0000313" key="2">
    <source>
        <dbReference type="EMBL" id="GAU49612.1"/>
    </source>
</evidence>